<dbReference type="InterPro" id="IPR041447">
    <property type="entry name" value="Mannosidase_ig"/>
</dbReference>
<dbReference type="Pfam" id="PF22666">
    <property type="entry name" value="Glyco_hydro_2_N2"/>
    <property type="match status" value="1"/>
</dbReference>
<evidence type="ECO:0000259" key="8">
    <source>
        <dbReference type="Pfam" id="PF17786"/>
    </source>
</evidence>
<dbReference type="PANTHER" id="PTHR43730">
    <property type="entry name" value="BETA-MANNOSIDASE"/>
    <property type="match status" value="1"/>
</dbReference>
<keyword evidence="4 10" id="KW-0378">Hydrolase</keyword>
<dbReference type="FunFam" id="3.20.20.80:FF:000050">
    <property type="entry name" value="Beta-mannosidase B"/>
    <property type="match status" value="1"/>
</dbReference>
<dbReference type="OrthoDB" id="9801077at2"/>
<accession>A0A5C1QBT1</accession>
<dbReference type="EMBL" id="CP035807">
    <property type="protein sequence ID" value="QEN05535.1"/>
    <property type="molecule type" value="Genomic_DNA"/>
</dbReference>
<evidence type="ECO:0000313" key="11">
    <source>
        <dbReference type="Proteomes" id="UP000323824"/>
    </source>
</evidence>
<name>A0A5C1QBT1_9SPIO</name>
<dbReference type="InterPro" id="IPR041625">
    <property type="entry name" value="Beta-mannosidase_Ig"/>
</dbReference>
<comment type="pathway">
    <text evidence="2">Glycan metabolism; N-glycan degradation.</text>
</comment>
<dbReference type="Gene3D" id="2.60.40.10">
    <property type="entry name" value="Immunoglobulins"/>
    <property type="match status" value="3"/>
</dbReference>
<keyword evidence="6" id="KW-0326">Glycosidase</keyword>
<dbReference type="Gene3D" id="3.20.20.80">
    <property type="entry name" value="Glycosidases"/>
    <property type="match status" value="1"/>
</dbReference>
<protein>
    <recommendedName>
        <fullName evidence="3">beta-mannosidase</fullName>
        <ecNumber evidence="3">3.2.1.25</ecNumber>
    </recommendedName>
</protein>
<dbReference type="InterPro" id="IPR013783">
    <property type="entry name" value="Ig-like_fold"/>
</dbReference>
<dbReference type="Proteomes" id="UP000323824">
    <property type="component" value="Chromosome"/>
</dbReference>
<dbReference type="EC" id="3.2.1.25" evidence="3"/>
<dbReference type="SUPFAM" id="SSF49785">
    <property type="entry name" value="Galactose-binding domain-like"/>
    <property type="match status" value="1"/>
</dbReference>
<dbReference type="InterPro" id="IPR050887">
    <property type="entry name" value="Beta-mannosidase_GH2"/>
</dbReference>
<dbReference type="RefSeq" id="WP_149568772.1">
    <property type="nucleotide sequence ID" value="NZ_CP035807.1"/>
</dbReference>
<sequence length="806" mass="93357">MVIDLQGSWTLLDGDNNKVCNVEIPGDIYTGLIDSGVKEDPYYGNNELDFQDLAKEDWVLQRSFNIEKLEDREVILDINSLDTYCDIYINRELVGKSENMFVPFKKNIKEKLVLGENKIDIKFHSAENRALELEKNHPYKLPYMILPLQSPARNYTRKVQCHSGWDWGPALMVSGIYNSIKINSYNQGVIESWDLDYKLDNSEVNINIIIEYRSLVKGSTSFNLYDGDIKTTYSRDVNVGLNIITINLNKGDVQLWWPNGYGDQPLYCFKLETLDEIKVKRVGFRDLEVISKEDKIGKSLYFRVNGVDIFSKGANWIPVDALPSRQSDDKYYSLIKDARDANMNTLRVWGGGQYEKDIFYDLCDEMGLLIWQDMMFSCSVYPADKEFLSNVESEIRYQIKRLKNHPSIGLWCGNNENVGALTWFEESRKDRDIYIIDYDRLNEGVLGKNIKKIDPNRAWWPSSPCAGEDDYSDCWHDDSRGDMHYWSVWHEGKSFDAYYDVIPRFCSEFGFQSYPSLDVVKSFAPEEELNITSPFMEHHQKNEKGNQIILETMSRYYRIPKDFENFLYVSQVQQSVAIKTAIEYWRSNRPTCMGILYWQLNDLWPVSSWSSIEYGGRWKPLHYQIKKIFEPVHLISYYKKDGSCSFSIVNDRLEDTLGDVKIDFKDFSGNSLWSKEFNITGVAQSVTKILDIDLESFDFNRTDGFFYISGGFEGRLITNTLFITEPKRCRINKCEISTVIEQRENGVSIKLLSNNPAFNVVLSSKDGSRFSDNDFTLLNGEERVIDVDGDIGLDDLNILCLNNSFI</sequence>
<comment type="catalytic activity">
    <reaction evidence="1">
        <text>Hydrolysis of terminal, non-reducing beta-D-mannose residues in beta-D-mannosides.</text>
        <dbReference type="EC" id="3.2.1.25"/>
    </reaction>
</comment>
<feature type="domain" description="Beta-mannosidase-like galactose-binding" evidence="9">
    <location>
        <begin position="9"/>
        <end position="177"/>
    </location>
</feature>
<gene>
    <name evidence="10" type="ORF">EW093_12685</name>
</gene>
<proteinExistence type="predicted"/>
<dbReference type="InterPro" id="IPR008979">
    <property type="entry name" value="Galactose-bd-like_sf"/>
</dbReference>
<evidence type="ECO:0000256" key="4">
    <source>
        <dbReference type="ARBA" id="ARBA00022801"/>
    </source>
</evidence>
<feature type="domain" description="Mannosidase Ig/CBM-like" evidence="8">
    <location>
        <begin position="644"/>
        <end position="727"/>
    </location>
</feature>
<evidence type="ECO:0000256" key="3">
    <source>
        <dbReference type="ARBA" id="ARBA00012754"/>
    </source>
</evidence>
<dbReference type="Gene3D" id="2.60.120.260">
    <property type="entry name" value="Galactose-binding domain-like"/>
    <property type="match status" value="1"/>
</dbReference>
<dbReference type="SUPFAM" id="SSF51445">
    <property type="entry name" value="(Trans)glycosidases"/>
    <property type="match status" value="1"/>
</dbReference>
<dbReference type="InterPro" id="IPR036156">
    <property type="entry name" value="Beta-gal/glucu_dom_sf"/>
</dbReference>
<feature type="domain" description="Beta-mannosidase Ig-fold" evidence="7">
    <location>
        <begin position="735"/>
        <end position="788"/>
    </location>
</feature>
<evidence type="ECO:0000313" key="10">
    <source>
        <dbReference type="EMBL" id="QEN05535.1"/>
    </source>
</evidence>
<dbReference type="GO" id="GO:0006516">
    <property type="term" value="P:glycoprotein catabolic process"/>
    <property type="evidence" value="ECO:0007669"/>
    <property type="project" value="TreeGrafter"/>
</dbReference>
<evidence type="ECO:0000256" key="1">
    <source>
        <dbReference type="ARBA" id="ARBA00000829"/>
    </source>
</evidence>
<keyword evidence="11" id="KW-1185">Reference proteome</keyword>
<dbReference type="InterPro" id="IPR017853">
    <property type="entry name" value="GH"/>
</dbReference>
<dbReference type="Pfam" id="PF17753">
    <property type="entry name" value="Ig_mannosidase"/>
    <property type="match status" value="1"/>
</dbReference>
<evidence type="ECO:0000259" key="9">
    <source>
        <dbReference type="Pfam" id="PF22666"/>
    </source>
</evidence>
<keyword evidence="5" id="KW-0325">Glycoprotein</keyword>
<evidence type="ECO:0000256" key="2">
    <source>
        <dbReference type="ARBA" id="ARBA00004740"/>
    </source>
</evidence>
<evidence type="ECO:0000259" key="7">
    <source>
        <dbReference type="Pfam" id="PF17753"/>
    </source>
</evidence>
<dbReference type="PANTHER" id="PTHR43730:SF1">
    <property type="entry name" value="BETA-MANNOSIDASE"/>
    <property type="match status" value="1"/>
</dbReference>
<evidence type="ECO:0000256" key="5">
    <source>
        <dbReference type="ARBA" id="ARBA00023180"/>
    </source>
</evidence>
<reference evidence="10 11" key="1">
    <citation type="submission" date="2019-02" db="EMBL/GenBank/DDBJ databases">
        <authorList>
            <person name="Fomenkov A."/>
            <person name="Dubinina G."/>
            <person name="Grabovich M."/>
            <person name="Vincze T."/>
            <person name="Roberts R.J."/>
        </authorList>
    </citation>
    <scope>NUCLEOTIDE SEQUENCE [LARGE SCALE GENOMIC DNA]</scope>
    <source>
        <strain evidence="10 11">P</strain>
    </source>
</reference>
<dbReference type="GO" id="GO:0004567">
    <property type="term" value="F:beta-mannosidase activity"/>
    <property type="evidence" value="ECO:0007669"/>
    <property type="project" value="UniProtKB-EC"/>
</dbReference>
<dbReference type="Pfam" id="PF17786">
    <property type="entry name" value="Mannosidase_ig"/>
    <property type="match status" value="1"/>
</dbReference>
<dbReference type="KEGG" id="sper:EW093_12685"/>
<dbReference type="SUPFAM" id="SSF49303">
    <property type="entry name" value="beta-Galactosidase/glucuronidase domain"/>
    <property type="match status" value="3"/>
</dbReference>
<dbReference type="InterPro" id="IPR054593">
    <property type="entry name" value="Beta-mannosidase-like_N2"/>
</dbReference>
<evidence type="ECO:0000256" key="6">
    <source>
        <dbReference type="ARBA" id="ARBA00023295"/>
    </source>
</evidence>
<dbReference type="AlphaFoldDB" id="A0A5C1QBT1"/>
<reference evidence="10 11" key="2">
    <citation type="submission" date="2019-09" db="EMBL/GenBank/DDBJ databases">
        <title>Complete Genome Sequence and Methylome Analysis of free living Spirochaetas.</title>
        <authorList>
            <person name="Leshcheva N."/>
            <person name="Mikheeva N."/>
        </authorList>
    </citation>
    <scope>NUCLEOTIDE SEQUENCE [LARGE SCALE GENOMIC DNA]</scope>
    <source>
        <strain evidence="10 11">P</strain>
    </source>
</reference>
<organism evidence="10 11">
    <name type="scientific">Thiospirochaeta perfilievii</name>
    <dbReference type="NCBI Taxonomy" id="252967"/>
    <lineage>
        <taxon>Bacteria</taxon>
        <taxon>Pseudomonadati</taxon>
        <taxon>Spirochaetota</taxon>
        <taxon>Spirochaetia</taxon>
        <taxon>Spirochaetales</taxon>
        <taxon>Spirochaetaceae</taxon>
        <taxon>Thiospirochaeta</taxon>
    </lineage>
</organism>